<name>A0A7G9WI95_9FIRM</name>
<dbReference type="Gene3D" id="3.40.50.300">
    <property type="entry name" value="P-loop containing nucleotide triphosphate hydrolases"/>
    <property type="match status" value="1"/>
</dbReference>
<dbReference type="InterPro" id="IPR027417">
    <property type="entry name" value="P-loop_NTPase"/>
</dbReference>
<accession>A0A7G9WI95</accession>
<reference evidence="1 2" key="1">
    <citation type="submission" date="2020-08" db="EMBL/GenBank/DDBJ databases">
        <authorList>
            <person name="Ren C."/>
            <person name="Gu Y."/>
            <person name="Xu Y."/>
        </authorList>
    </citation>
    <scope>NUCLEOTIDE SEQUENCE [LARGE SCALE GENOMIC DNA]</scope>
    <source>
        <strain evidence="1 2">LBM18003</strain>
    </source>
</reference>
<dbReference type="KEGG" id="caml:H6X83_01750"/>
<organism evidence="1 2">
    <name type="scientific">Caproicibacterium amylolyticum</name>
    <dbReference type="NCBI Taxonomy" id="2766537"/>
    <lineage>
        <taxon>Bacteria</taxon>
        <taxon>Bacillati</taxon>
        <taxon>Bacillota</taxon>
        <taxon>Clostridia</taxon>
        <taxon>Eubacteriales</taxon>
        <taxon>Oscillospiraceae</taxon>
        <taxon>Caproicibacterium</taxon>
    </lineage>
</organism>
<dbReference type="SUPFAM" id="SSF52540">
    <property type="entry name" value="P-loop containing nucleoside triphosphate hydrolases"/>
    <property type="match status" value="1"/>
</dbReference>
<sequence length="310" mass="34562">MEIKQLQQEAIKGTELYLHYLKEKQVGSEAHLTKPPTILAPNCTKLLVDHVVRSLQTVRVLIRGEPTKGLKLKREQNDNHVLYAMGDSSFFTGLKEQDVILLSDMTFLVEHIYAFLQQYELKLLGKRAKTSVMPVFENATEEQCAAAFGILNNPYAYVWGPSGAGKTTHVLAPSTEELLRAGKRVVLAAPTNQTADTALMNVLELLEDDARQQVIQLGTPTKELLARYPEVCEKQETEKGAVIPKTWEKPFWKRVKEAAIVWDGRHAYLAAAAEHREFSAKSNHHRRSGVYVLGKGIAVFGGGYSHSLVG</sequence>
<evidence type="ECO:0000313" key="1">
    <source>
        <dbReference type="EMBL" id="QNO18407.1"/>
    </source>
</evidence>
<dbReference type="RefSeq" id="WP_212507470.1">
    <property type="nucleotide sequence ID" value="NZ_CP060696.1"/>
</dbReference>
<dbReference type="AlphaFoldDB" id="A0A7G9WI95"/>
<proteinExistence type="predicted"/>
<evidence type="ECO:0000313" key="2">
    <source>
        <dbReference type="Proteomes" id="UP000516046"/>
    </source>
</evidence>
<dbReference type="EMBL" id="CP060696">
    <property type="protein sequence ID" value="QNO18407.1"/>
    <property type="molecule type" value="Genomic_DNA"/>
</dbReference>
<keyword evidence="2" id="KW-1185">Reference proteome</keyword>
<protein>
    <submittedName>
        <fullName evidence="1">Uncharacterized protein</fullName>
    </submittedName>
</protein>
<gene>
    <name evidence="1" type="ORF">H6X83_01750</name>
</gene>
<dbReference type="Proteomes" id="UP000516046">
    <property type="component" value="Chromosome"/>
</dbReference>